<dbReference type="PROSITE" id="PS51257">
    <property type="entry name" value="PROKAR_LIPOPROTEIN"/>
    <property type="match status" value="1"/>
</dbReference>
<dbReference type="NCBIfam" id="NF001305">
    <property type="entry name" value="PRK00249.1-5"/>
    <property type="match status" value="1"/>
</dbReference>
<dbReference type="InterPro" id="IPR000527">
    <property type="entry name" value="Flag_Lring"/>
</dbReference>
<comment type="subunit">
    <text evidence="7">The basal body constitutes a major portion of the flagellar organelle and consists of four rings (L,P,S, and M) mounted on a central rod.</text>
</comment>
<comment type="subcellular location">
    <subcellularLocation>
        <location evidence="7">Cell outer membrane</location>
        <topology evidence="7">Lipid-anchor</topology>
    </subcellularLocation>
    <subcellularLocation>
        <location evidence="7">Bacterial flagellum basal body</location>
    </subcellularLocation>
</comment>
<evidence type="ECO:0000256" key="1">
    <source>
        <dbReference type="ARBA" id="ARBA00002591"/>
    </source>
</evidence>
<dbReference type="AlphaFoldDB" id="A0A072QY01"/>
<evidence type="ECO:0000256" key="7">
    <source>
        <dbReference type="HAMAP-Rule" id="MF_00415"/>
    </source>
</evidence>
<keyword evidence="7" id="KW-0449">Lipoprotein</keyword>
<keyword evidence="3 7" id="KW-0732">Signal</keyword>
<keyword evidence="9" id="KW-0969">Cilium</keyword>
<comment type="caution">
    <text evidence="9">The sequence shown here is derived from an EMBL/GenBank/DDBJ whole genome shotgun (WGS) entry which is preliminary data.</text>
</comment>
<dbReference type="PATRIC" id="fig|1293911.3.peg.1209"/>
<dbReference type="GO" id="GO:0009279">
    <property type="term" value="C:cell outer membrane"/>
    <property type="evidence" value="ECO:0007669"/>
    <property type="project" value="UniProtKB-SubCell"/>
</dbReference>
<proteinExistence type="inferred from homology"/>
<keyword evidence="9" id="KW-0966">Cell projection</keyword>
<comment type="function">
    <text evidence="1 7">Assembles around the rod to form the L-ring and probably protects the motor/basal body from shearing forces during rotation.</text>
</comment>
<dbReference type="HAMAP" id="MF_00415">
    <property type="entry name" value="FlgH"/>
    <property type="match status" value="1"/>
</dbReference>
<evidence type="ECO:0000313" key="9">
    <source>
        <dbReference type="EMBL" id="KEG18320.1"/>
    </source>
</evidence>
<sequence length="240" mass="26832">MKYKNKQYSQLYLVFGIIFTSMIVTSCSYNPKDFNSVPDFSPVRADLGYAPSRTAQTYPLPLRESSYSLYRASGNSFFRDPRAMQPGDVLTVQISINDRASLNNKSDLKRDSNSKYTIGTGYSFMNRIAGSLEGESSNQSKGDGKIERQENIRLSVAAIVTDVLPNGNLIIRGSQEVRVNHELRILNIAGVVRPRDISGNNMIEYDKIAEARISYGGRGRISEIQQPPYGQQLLNQISPF</sequence>
<dbReference type="HOGENOM" id="CLU_069313_1_2_5"/>
<feature type="transmembrane region" description="Helical" evidence="8">
    <location>
        <begin position="12"/>
        <end position="31"/>
    </location>
</feature>
<evidence type="ECO:0000256" key="4">
    <source>
        <dbReference type="ARBA" id="ARBA00023136"/>
    </source>
</evidence>
<dbReference type="Proteomes" id="UP000031740">
    <property type="component" value="Unassembled WGS sequence"/>
</dbReference>
<evidence type="ECO:0000256" key="5">
    <source>
        <dbReference type="ARBA" id="ARBA00023143"/>
    </source>
</evidence>
<dbReference type="PANTHER" id="PTHR34933:SF1">
    <property type="entry name" value="FLAGELLAR L-RING PROTEIN"/>
    <property type="match status" value="1"/>
</dbReference>
<keyword evidence="8" id="KW-1133">Transmembrane helix</keyword>
<evidence type="ECO:0000256" key="8">
    <source>
        <dbReference type="SAM" id="Phobius"/>
    </source>
</evidence>
<keyword evidence="8" id="KW-0812">Transmembrane</keyword>
<evidence type="ECO:0000313" key="10">
    <source>
        <dbReference type="Proteomes" id="UP000031740"/>
    </source>
</evidence>
<dbReference type="GO" id="GO:0071973">
    <property type="term" value="P:bacterial-type flagellum-dependent cell motility"/>
    <property type="evidence" value="ECO:0007669"/>
    <property type="project" value="InterPro"/>
</dbReference>
<dbReference type="GO" id="GO:0003774">
    <property type="term" value="F:cytoskeletal motor activity"/>
    <property type="evidence" value="ECO:0007669"/>
    <property type="project" value="InterPro"/>
</dbReference>
<evidence type="ECO:0000256" key="6">
    <source>
        <dbReference type="ARBA" id="ARBA00023237"/>
    </source>
</evidence>
<dbReference type="Pfam" id="PF02107">
    <property type="entry name" value="FlgH"/>
    <property type="match status" value="1"/>
</dbReference>
<keyword evidence="6 7" id="KW-0998">Cell outer membrane</keyword>
<dbReference type="EMBL" id="ASIV01000008">
    <property type="protein sequence ID" value="KEG18320.1"/>
    <property type="molecule type" value="Genomic_DNA"/>
</dbReference>
<dbReference type="STRING" id="1293911.H710_01169"/>
<evidence type="ECO:0000256" key="2">
    <source>
        <dbReference type="ARBA" id="ARBA00006929"/>
    </source>
</evidence>
<name>A0A072QY01_BARBA</name>
<accession>A0A072QY01</accession>
<keyword evidence="4 7" id="KW-0472">Membrane</keyword>
<organism evidence="9 10">
    <name type="scientific">Bartonella bacilliformis Ver097</name>
    <dbReference type="NCBI Taxonomy" id="1293911"/>
    <lineage>
        <taxon>Bacteria</taxon>
        <taxon>Pseudomonadati</taxon>
        <taxon>Pseudomonadota</taxon>
        <taxon>Alphaproteobacteria</taxon>
        <taxon>Hyphomicrobiales</taxon>
        <taxon>Bartonellaceae</taxon>
        <taxon>Bartonella</taxon>
    </lineage>
</organism>
<evidence type="ECO:0000256" key="3">
    <source>
        <dbReference type="ARBA" id="ARBA00022729"/>
    </source>
</evidence>
<dbReference type="PANTHER" id="PTHR34933">
    <property type="entry name" value="FLAGELLAR L-RING PROTEIN"/>
    <property type="match status" value="1"/>
</dbReference>
<keyword evidence="5 7" id="KW-0975">Bacterial flagellum</keyword>
<dbReference type="PRINTS" id="PR01008">
    <property type="entry name" value="FLGLRINGFLGH"/>
</dbReference>
<dbReference type="GO" id="GO:0009427">
    <property type="term" value="C:bacterial-type flagellum basal body, distal rod, L ring"/>
    <property type="evidence" value="ECO:0007669"/>
    <property type="project" value="InterPro"/>
</dbReference>
<reference evidence="9 10" key="1">
    <citation type="submission" date="2013-04" db="EMBL/GenBank/DDBJ databases">
        <title>The Genome Sequence of Bartonella bacilliformis Ver097.</title>
        <authorList>
            <consortium name="The Broad Institute Genomics Platform"/>
            <consortium name="The Broad Institute Genome Sequencing Center for Infectious Disease"/>
            <person name="Feldgarden M."/>
            <person name="Kirby J."/>
            <person name="Birtles R."/>
            <person name="Dasch G."/>
            <person name="Hendrix L."/>
            <person name="Koehler J."/>
            <person name="Walker B."/>
            <person name="Young S.K."/>
            <person name="Zeng Q."/>
            <person name="Gargeya S."/>
            <person name="Fitzgerald M."/>
            <person name="Haas B."/>
            <person name="Abouelleil A."/>
            <person name="Allen A.W."/>
            <person name="Alvarado L."/>
            <person name="Arachchi H.M."/>
            <person name="Berlin A.M."/>
            <person name="Chapman S.B."/>
            <person name="Gainer-Dewar J."/>
            <person name="Goldberg J."/>
            <person name="Griggs A."/>
            <person name="Gujja S."/>
            <person name="Hansen M."/>
            <person name="Howarth C."/>
            <person name="Imamovic A."/>
            <person name="Ireland A."/>
            <person name="Larimer J."/>
            <person name="McCowan C."/>
            <person name="Murphy C."/>
            <person name="Pearson M."/>
            <person name="Poon T.W."/>
            <person name="Priest M."/>
            <person name="Roberts A."/>
            <person name="Saif S."/>
            <person name="Shea T."/>
            <person name="Sisk P."/>
            <person name="Sykes S."/>
            <person name="Wortman J."/>
            <person name="Nusbaum C."/>
            <person name="Birren B."/>
        </authorList>
    </citation>
    <scope>NUCLEOTIDE SEQUENCE [LARGE SCALE GENOMIC DNA]</scope>
    <source>
        <strain evidence="9 10">Ver097</strain>
    </source>
</reference>
<protein>
    <recommendedName>
        <fullName evidence="7">Flagellar L-ring protein</fullName>
    </recommendedName>
    <alternativeName>
        <fullName evidence="7">Basal body L-ring protein</fullName>
    </alternativeName>
</protein>
<comment type="similarity">
    <text evidence="2 7">Belongs to the FlgH family.</text>
</comment>
<keyword evidence="9" id="KW-0282">Flagellum</keyword>
<gene>
    <name evidence="7" type="primary">flgH</name>
    <name evidence="9" type="ORF">H710_01169</name>
</gene>